<name>A0A291DWJ0_9ENTR</name>
<dbReference type="Pfam" id="PF22470">
    <property type="entry name" value="Histone_HNS_N"/>
    <property type="match status" value="1"/>
</dbReference>
<proteinExistence type="predicted"/>
<feature type="domain" description="DNA-binding protein H-NS-like N-terminal" evidence="2">
    <location>
        <begin position="13"/>
        <end position="88"/>
    </location>
</feature>
<reference evidence="3 4" key="1">
    <citation type="submission" date="2017-09" db="EMBL/GenBank/DDBJ databases">
        <title>FDA dAtabase for Regulatory Grade micrObial Sequences (FDA-ARGOS): Supporting development and validation of Infectious Disease Dx tests.</title>
        <authorList>
            <person name="Minogue T."/>
            <person name="Wolcott M."/>
            <person name="Wasieloski L."/>
            <person name="Aguilar W."/>
            <person name="Moore D."/>
            <person name="Tallon L."/>
            <person name="Sadzewicz L."/>
            <person name="Ott S."/>
            <person name="Zhao X."/>
            <person name="Nagaraj S."/>
            <person name="Vavikolanu K."/>
            <person name="Aluvathingal J."/>
            <person name="Nadendla S."/>
            <person name="Sichtig H."/>
        </authorList>
    </citation>
    <scope>NUCLEOTIDE SEQUENCE [LARGE SCALE GENOMIC DNA]</scope>
    <source>
        <strain evidence="3 4">FDAARGOS_392</strain>
    </source>
</reference>
<keyword evidence="3" id="KW-0238">DNA-binding</keyword>
<dbReference type="GO" id="GO:0003677">
    <property type="term" value="F:DNA binding"/>
    <property type="evidence" value="ECO:0007669"/>
    <property type="project" value="UniProtKB-KW"/>
</dbReference>
<protein>
    <submittedName>
        <fullName evidence="3">DNA-binding protein</fullName>
    </submittedName>
</protein>
<accession>A0A291DWJ0</accession>
<gene>
    <name evidence="3" type="ORF">CO704_08075</name>
</gene>
<dbReference type="AlphaFoldDB" id="A0A291DWJ0"/>
<evidence type="ECO:0000259" key="2">
    <source>
        <dbReference type="Pfam" id="PF22470"/>
    </source>
</evidence>
<organism evidence="3 4">
    <name type="scientific">Cedecea neteri</name>
    <dbReference type="NCBI Taxonomy" id="158822"/>
    <lineage>
        <taxon>Bacteria</taxon>
        <taxon>Pseudomonadati</taxon>
        <taxon>Pseudomonadota</taxon>
        <taxon>Gammaproteobacteria</taxon>
        <taxon>Enterobacterales</taxon>
        <taxon>Enterobacteriaceae</taxon>
        <taxon>Cedecea</taxon>
    </lineage>
</organism>
<keyword evidence="1" id="KW-0175">Coiled coil</keyword>
<dbReference type="InterPro" id="IPR027454">
    <property type="entry name" value="Histone_HNS_N"/>
</dbReference>
<dbReference type="GO" id="GO:0046983">
    <property type="term" value="F:protein dimerization activity"/>
    <property type="evidence" value="ECO:0007669"/>
    <property type="project" value="InterPro"/>
</dbReference>
<dbReference type="InterPro" id="IPR054180">
    <property type="entry name" value="H-NS-like_N"/>
</dbReference>
<evidence type="ECO:0000256" key="1">
    <source>
        <dbReference type="SAM" id="Coils"/>
    </source>
</evidence>
<dbReference type="EMBL" id="CP023525">
    <property type="protein sequence ID" value="ATF92049.1"/>
    <property type="molecule type" value="Genomic_DNA"/>
</dbReference>
<evidence type="ECO:0000313" key="3">
    <source>
        <dbReference type="EMBL" id="ATF92049.1"/>
    </source>
</evidence>
<evidence type="ECO:0000313" key="4">
    <source>
        <dbReference type="Proteomes" id="UP000217979"/>
    </source>
</evidence>
<dbReference type="Proteomes" id="UP000217979">
    <property type="component" value="Chromosome"/>
</dbReference>
<sequence>MNDKTKGYNMIDEFYVMYMYRKIQAEAATTDLKTLNQLLKKLRKVVAERREEYYLEIGEKRAQELRCERLQKIWEKMKRDRVLPEDLIDR</sequence>
<feature type="coiled-coil region" evidence="1">
    <location>
        <begin position="25"/>
        <end position="52"/>
    </location>
</feature>
<dbReference type="SUPFAM" id="SSF81273">
    <property type="entry name" value="H-NS histone-like proteins"/>
    <property type="match status" value="1"/>
</dbReference>
<dbReference type="Gene3D" id="1.10.287.1050">
    <property type="entry name" value="H-NS histone-like proteins"/>
    <property type="match status" value="1"/>
</dbReference>